<feature type="domain" description="2-isopropylmalate synthase LeuA allosteric (dimerisation)" evidence="2">
    <location>
        <begin position="1"/>
        <end position="84"/>
    </location>
</feature>
<keyword evidence="1" id="KW-0808">Transferase</keyword>
<protein>
    <submittedName>
        <fullName evidence="3">2-isopropylmalate synthase</fullName>
    </submittedName>
</protein>
<gene>
    <name evidence="3" type="ORF">DSY96_05910</name>
</gene>
<accession>A0A432GLR7</accession>
<dbReference type="EMBL" id="QNZK01000204">
    <property type="protein sequence ID" value="RTZ84734.1"/>
    <property type="molecule type" value="Genomic_DNA"/>
</dbReference>
<feature type="non-terminal residue" evidence="3">
    <location>
        <position position="1"/>
    </location>
</feature>
<evidence type="ECO:0000313" key="4">
    <source>
        <dbReference type="Proteomes" id="UP000287917"/>
    </source>
</evidence>
<dbReference type="GO" id="GO:0003852">
    <property type="term" value="F:2-isopropylmalate synthase activity"/>
    <property type="evidence" value="ECO:0007669"/>
    <property type="project" value="InterPro"/>
</dbReference>
<dbReference type="SUPFAM" id="SSF110921">
    <property type="entry name" value="2-isopropylmalate synthase LeuA, allosteric (dimerisation) domain"/>
    <property type="match status" value="1"/>
</dbReference>
<evidence type="ECO:0000313" key="3">
    <source>
        <dbReference type="EMBL" id="RTZ84734.1"/>
    </source>
</evidence>
<evidence type="ECO:0000259" key="2">
    <source>
        <dbReference type="SMART" id="SM00917"/>
    </source>
</evidence>
<dbReference type="Proteomes" id="UP000287917">
    <property type="component" value="Unassembled WGS sequence"/>
</dbReference>
<dbReference type="SMART" id="SM00917">
    <property type="entry name" value="LeuA_dimer"/>
    <property type="match status" value="1"/>
</dbReference>
<dbReference type="InterPro" id="IPR036230">
    <property type="entry name" value="LeuA_allosteric_dom_sf"/>
</dbReference>
<organism evidence="3 4">
    <name type="scientific">SAR324 cluster bacterium</name>
    <dbReference type="NCBI Taxonomy" id="2024889"/>
    <lineage>
        <taxon>Bacteria</taxon>
        <taxon>Deltaproteobacteria</taxon>
        <taxon>SAR324 cluster</taxon>
    </lineage>
</organism>
<dbReference type="GO" id="GO:0009098">
    <property type="term" value="P:L-leucine biosynthetic process"/>
    <property type="evidence" value="ECO:0007669"/>
    <property type="project" value="InterPro"/>
</dbReference>
<dbReference type="Gene3D" id="3.30.160.340">
    <property type="match status" value="1"/>
</dbReference>
<name>A0A432GLR7_9DELT</name>
<evidence type="ECO:0000256" key="1">
    <source>
        <dbReference type="ARBA" id="ARBA00022679"/>
    </source>
</evidence>
<dbReference type="InterPro" id="IPR013709">
    <property type="entry name" value="2-isopropylmalate_synth_dimer"/>
</dbReference>
<reference evidence="3 4" key="1">
    <citation type="submission" date="2018-06" db="EMBL/GenBank/DDBJ databases">
        <title>Combined omics and stable isotope probing to characterize newly discovered Mariana Back-Arc vent microbial communities.</title>
        <authorList>
            <person name="Trembath-Reichert E."/>
            <person name="Huber J.A."/>
        </authorList>
    </citation>
    <scope>NUCLEOTIDE SEQUENCE [LARGE SCALE GENOMIC DNA]</scope>
    <source>
        <strain evidence="3">MAG 58</strain>
    </source>
</reference>
<dbReference type="AlphaFoldDB" id="A0A432GLR7"/>
<proteinExistence type="predicted"/>
<comment type="caution">
    <text evidence="3">The sequence shown here is derived from an EMBL/GenBank/DDBJ whole genome shotgun (WGS) entry which is preliminary data.</text>
</comment>
<dbReference type="Gene3D" id="3.30.160.740">
    <property type="match status" value="1"/>
</dbReference>
<sequence>AGSGNGGYDAFMSAIKKILKRIHLDAPELVDYQVRIPRGGKSNALTEAIITWQINGKRLQTIGVDSDQVISAVNATLKMLNLQLLQKEATER</sequence>
<dbReference type="Pfam" id="PF08502">
    <property type="entry name" value="LeuA_dimer"/>
    <property type="match status" value="1"/>
</dbReference>